<accession>A0AA88Y6T5</accession>
<gene>
    <name evidence="1" type="ORF">FSP39_016777</name>
</gene>
<dbReference type="Gene3D" id="1.25.10.10">
    <property type="entry name" value="Leucine-rich Repeat Variant"/>
    <property type="match status" value="1"/>
</dbReference>
<dbReference type="PANTHER" id="PTHR21207">
    <property type="entry name" value="PARKIN COREGULATED GENE PROTEIN PARK2 COREGULATED"/>
    <property type="match status" value="1"/>
</dbReference>
<dbReference type="Proteomes" id="UP001186944">
    <property type="component" value="Unassembled WGS sequence"/>
</dbReference>
<evidence type="ECO:0000313" key="2">
    <source>
        <dbReference type="Proteomes" id="UP001186944"/>
    </source>
</evidence>
<proteinExistence type="predicted"/>
<name>A0AA88Y6T5_PINIB</name>
<dbReference type="SUPFAM" id="SSF48371">
    <property type="entry name" value="ARM repeat"/>
    <property type="match status" value="1"/>
</dbReference>
<dbReference type="PANTHER" id="PTHR21207:SF1">
    <property type="entry name" value="PACRG-LIKE PROTEIN"/>
    <property type="match status" value="1"/>
</dbReference>
<dbReference type="EMBL" id="VSWD01000008">
    <property type="protein sequence ID" value="KAK3095621.1"/>
    <property type="molecule type" value="Genomic_DNA"/>
</dbReference>
<protein>
    <submittedName>
        <fullName evidence="1">Uncharacterized protein</fullName>
    </submittedName>
</protein>
<dbReference type="InterPro" id="IPR019399">
    <property type="entry name" value="Parkin_co-regulated_protein"/>
</dbReference>
<organism evidence="1 2">
    <name type="scientific">Pinctada imbricata</name>
    <name type="common">Atlantic pearl-oyster</name>
    <name type="synonym">Pinctada martensii</name>
    <dbReference type="NCBI Taxonomy" id="66713"/>
    <lineage>
        <taxon>Eukaryota</taxon>
        <taxon>Metazoa</taxon>
        <taxon>Spiralia</taxon>
        <taxon>Lophotrochozoa</taxon>
        <taxon>Mollusca</taxon>
        <taxon>Bivalvia</taxon>
        <taxon>Autobranchia</taxon>
        <taxon>Pteriomorphia</taxon>
        <taxon>Pterioida</taxon>
        <taxon>Pterioidea</taxon>
        <taxon>Pteriidae</taxon>
        <taxon>Pinctada</taxon>
    </lineage>
</organism>
<evidence type="ECO:0000313" key="1">
    <source>
        <dbReference type="EMBL" id="KAK3095621.1"/>
    </source>
</evidence>
<comment type="caution">
    <text evidence="1">The sequence shown here is derived from an EMBL/GenBank/DDBJ whole genome shotgun (WGS) entry which is preliminary data.</text>
</comment>
<keyword evidence="2" id="KW-1185">Reference proteome</keyword>
<dbReference type="InterPro" id="IPR011989">
    <property type="entry name" value="ARM-like"/>
</dbReference>
<dbReference type="Pfam" id="PF10274">
    <property type="entry name" value="ParcG"/>
    <property type="match status" value="1"/>
</dbReference>
<sequence length="247" mass="27573">MDRQIDGSIDRWIDGMMTGGWIDKWIDGRIWMHTSMDQLMNGSIDEQIDGLTDQSMDRWLNQSMDGWMFSASGRGHSAFAAVYTNGGVPCRLVHGSVKHKLQWATPPEQLPFDPVLVTLAEGLKETVHPYTFVSRTGFKEMLEVNGANVKVIPVLPKVTMAIRAALGHTDPSVFEAGLDSLIHLSDVVGPELNPYLKNLLVPVSKRMMDKKFRDKVTEAVQKMEQNGGQESLPIIKSKIPTYSTIFT</sequence>
<dbReference type="InterPro" id="IPR016024">
    <property type="entry name" value="ARM-type_fold"/>
</dbReference>
<reference evidence="1" key="1">
    <citation type="submission" date="2019-08" db="EMBL/GenBank/DDBJ databases">
        <title>The improved chromosome-level genome for the pearl oyster Pinctada fucata martensii using PacBio sequencing and Hi-C.</title>
        <authorList>
            <person name="Zheng Z."/>
        </authorList>
    </citation>
    <scope>NUCLEOTIDE SEQUENCE</scope>
    <source>
        <strain evidence="1">ZZ-2019</strain>
        <tissue evidence="1">Adductor muscle</tissue>
    </source>
</reference>
<dbReference type="AlphaFoldDB" id="A0AA88Y6T5"/>